<keyword evidence="1" id="KW-1003">Cell membrane</keyword>
<dbReference type="EMBL" id="FNQE01000022">
    <property type="protein sequence ID" value="SDZ16108.1"/>
    <property type="molecule type" value="Genomic_DNA"/>
</dbReference>
<evidence type="ECO:0000256" key="6">
    <source>
        <dbReference type="SAM" id="Phobius"/>
    </source>
</evidence>
<dbReference type="Pfam" id="PF06305">
    <property type="entry name" value="LapA_dom"/>
    <property type="match status" value="1"/>
</dbReference>
<evidence type="ECO:0000256" key="4">
    <source>
        <dbReference type="ARBA" id="ARBA00023136"/>
    </source>
</evidence>
<proteinExistence type="predicted"/>
<evidence type="ECO:0000313" key="9">
    <source>
        <dbReference type="Proteomes" id="UP000198625"/>
    </source>
</evidence>
<dbReference type="PANTHER" id="PTHR41335">
    <property type="entry name" value="MEMBRANE PROTEIN-RELATED"/>
    <property type="match status" value="1"/>
</dbReference>
<evidence type="ECO:0000256" key="3">
    <source>
        <dbReference type="ARBA" id="ARBA00022989"/>
    </source>
</evidence>
<dbReference type="RefSeq" id="WP_091730761.1">
    <property type="nucleotide sequence ID" value="NZ_FNQE01000022.1"/>
</dbReference>
<name>A0A1H3QSY5_9FIRM</name>
<evidence type="ECO:0000256" key="5">
    <source>
        <dbReference type="SAM" id="Coils"/>
    </source>
</evidence>
<keyword evidence="2 6" id="KW-0812">Transmembrane</keyword>
<dbReference type="Proteomes" id="UP000198625">
    <property type="component" value="Unassembled WGS sequence"/>
</dbReference>
<feature type="transmembrane region" description="Helical" evidence="6">
    <location>
        <begin position="35"/>
        <end position="60"/>
    </location>
</feature>
<accession>A0A1H3QSY5</accession>
<keyword evidence="9" id="KW-1185">Reference proteome</keyword>
<evidence type="ECO:0000256" key="1">
    <source>
        <dbReference type="ARBA" id="ARBA00022475"/>
    </source>
</evidence>
<reference evidence="8 9" key="1">
    <citation type="submission" date="2016-10" db="EMBL/GenBank/DDBJ databases">
        <authorList>
            <person name="de Groot N.N."/>
        </authorList>
    </citation>
    <scope>NUCLEOTIDE SEQUENCE [LARGE SCALE GENOMIC DNA]</scope>
    <source>
        <strain evidence="8 9">DSM 21650</strain>
    </source>
</reference>
<dbReference type="PANTHER" id="PTHR41335:SF1">
    <property type="entry name" value="MEMBRANE PROTEIN"/>
    <property type="match status" value="1"/>
</dbReference>
<dbReference type="GO" id="GO:0005886">
    <property type="term" value="C:plasma membrane"/>
    <property type="evidence" value="ECO:0007669"/>
    <property type="project" value="InterPro"/>
</dbReference>
<dbReference type="AlphaFoldDB" id="A0A1H3QSY5"/>
<keyword evidence="5" id="KW-0175">Coiled coil</keyword>
<dbReference type="InterPro" id="IPR010445">
    <property type="entry name" value="LapA_dom"/>
</dbReference>
<keyword evidence="4 6" id="KW-0472">Membrane</keyword>
<gene>
    <name evidence="8" type="ORF">SAMN05660462_02059</name>
</gene>
<dbReference type="OrthoDB" id="1708221at2"/>
<organism evidence="8 9">
    <name type="scientific">Proteiniborus ethanoligenes</name>
    <dbReference type="NCBI Taxonomy" id="415015"/>
    <lineage>
        <taxon>Bacteria</taxon>
        <taxon>Bacillati</taxon>
        <taxon>Bacillota</taxon>
        <taxon>Clostridia</taxon>
        <taxon>Eubacteriales</taxon>
        <taxon>Proteiniborus</taxon>
    </lineage>
</organism>
<keyword evidence="3 6" id="KW-1133">Transmembrane helix</keyword>
<feature type="coiled-coil region" evidence="5">
    <location>
        <begin position="69"/>
        <end position="96"/>
    </location>
</feature>
<evidence type="ECO:0000256" key="2">
    <source>
        <dbReference type="ARBA" id="ARBA00022692"/>
    </source>
</evidence>
<dbReference type="STRING" id="415015.SAMN05660462_02059"/>
<evidence type="ECO:0000259" key="7">
    <source>
        <dbReference type="Pfam" id="PF06305"/>
    </source>
</evidence>
<sequence length="131" mass="14378">MQAGFIISLFFAIIVAVFALKNGGSVNIDFIFAKVQVSQAIVIFVSAALGAVIVAFLGLVRQVKLTMKLKEQGKLINSLNSDKQSLENEIHILKEGKTMESYENLNEAKEIMKEQDGISNTEGENNTEENV</sequence>
<protein>
    <recommendedName>
        <fullName evidence="7">Lipopolysaccharide assembly protein A domain-containing protein</fullName>
    </recommendedName>
</protein>
<evidence type="ECO:0000313" key="8">
    <source>
        <dbReference type="EMBL" id="SDZ16108.1"/>
    </source>
</evidence>
<feature type="domain" description="Lipopolysaccharide assembly protein A" evidence="7">
    <location>
        <begin position="21"/>
        <end position="82"/>
    </location>
</feature>